<dbReference type="InterPro" id="IPR028263">
    <property type="entry name" value="FliG_N"/>
</dbReference>
<dbReference type="PIRSF" id="PIRSF003161">
    <property type="entry name" value="FliG"/>
    <property type="match status" value="1"/>
</dbReference>
<proteinExistence type="inferred from homology"/>
<dbReference type="FunFam" id="1.10.220.30:FF:000001">
    <property type="entry name" value="Flagellar motor switch protein FliG"/>
    <property type="match status" value="1"/>
</dbReference>
<dbReference type="GO" id="GO:0005886">
    <property type="term" value="C:plasma membrane"/>
    <property type="evidence" value="ECO:0007669"/>
    <property type="project" value="UniProtKB-SubCell"/>
</dbReference>
<keyword evidence="6" id="KW-0145">Chemotaxis</keyword>
<sequence>MAELSVEDLTGIQKAAILVVSLGVEASSAIFKNMNERDIEKLSIQIANMDDIPSAVSDAVVEEFYQMVLAQEYIAQGGMDYARSVLEQALGGPRAAQILAKVQSALHVSGFKLLKRVDPAQLLNFIMNEHPQTVAVIMAHLDAQQAASILAELPEQLQNEIVYRIATMGKISPELLNDVEKVLESQLESVLGQDLSQAGGASSVAEILNLADRATERKILDNLVQKDPELATEVKNLMFVFDDILLLDDKSMQRVLKEVDVKDLSMAMKGTSDEMRTKVFNNVSERVAQLIQEEMDFMGPVRLRDVEEVQQRIVDVVRSLEEDGEIVISGKGGAEDTLVE</sequence>
<evidence type="ECO:0000256" key="5">
    <source>
        <dbReference type="ARBA" id="ARBA00022475"/>
    </source>
</evidence>
<dbReference type="PRINTS" id="PR00954">
    <property type="entry name" value="FLGMOTORFLIG"/>
</dbReference>
<dbReference type="AlphaFoldDB" id="A0A1F5YD28"/>
<keyword evidence="7" id="KW-0283">Flagellar rotation</keyword>
<dbReference type="InterPro" id="IPR000090">
    <property type="entry name" value="Flg_Motor_Flig"/>
</dbReference>
<dbReference type="PANTHER" id="PTHR30534:SF0">
    <property type="entry name" value="FLAGELLAR MOTOR SWITCH PROTEIN FLIG"/>
    <property type="match status" value="1"/>
</dbReference>
<evidence type="ECO:0000259" key="12">
    <source>
        <dbReference type="Pfam" id="PF14842"/>
    </source>
</evidence>
<keyword evidence="13" id="KW-0282">Flagellum</keyword>
<feature type="domain" description="Flagellar motor switch protein FliG middle" evidence="11">
    <location>
        <begin position="119"/>
        <end position="193"/>
    </location>
</feature>
<evidence type="ECO:0000256" key="2">
    <source>
        <dbReference type="ARBA" id="ARBA00004413"/>
    </source>
</evidence>
<gene>
    <name evidence="13" type="ORF">A2Z86_04865</name>
</gene>
<evidence type="ECO:0000256" key="8">
    <source>
        <dbReference type="ARBA" id="ARBA00023136"/>
    </source>
</evidence>
<dbReference type="GO" id="GO:0071973">
    <property type="term" value="P:bacterial-type flagellum-dependent cell motility"/>
    <property type="evidence" value="ECO:0007669"/>
    <property type="project" value="InterPro"/>
</dbReference>
<dbReference type="Pfam" id="PF01706">
    <property type="entry name" value="FliG_C"/>
    <property type="match status" value="1"/>
</dbReference>
<keyword evidence="13" id="KW-0969">Cilium</keyword>
<dbReference type="NCBIfam" id="TIGR00207">
    <property type="entry name" value="fliG"/>
    <property type="match status" value="1"/>
</dbReference>
<dbReference type="InterPro" id="IPR023087">
    <property type="entry name" value="Flg_Motor_Flig_C"/>
</dbReference>
<dbReference type="Pfam" id="PF14842">
    <property type="entry name" value="FliG_N"/>
    <property type="match status" value="1"/>
</dbReference>
<keyword evidence="8" id="KW-0472">Membrane</keyword>
<dbReference type="InterPro" id="IPR032779">
    <property type="entry name" value="FliG_M"/>
</dbReference>
<keyword evidence="9" id="KW-0975">Bacterial flagellum</keyword>
<evidence type="ECO:0000256" key="9">
    <source>
        <dbReference type="ARBA" id="ARBA00023143"/>
    </source>
</evidence>
<evidence type="ECO:0000259" key="10">
    <source>
        <dbReference type="Pfam" id="PF01706"/>
    </source>
</evidence>
<comment type="subcellular location">
    <subcellularLocation>
        <location evidence="1">Bacterial flagellum basal body</location>
    </subcellularLocation>
    <subcellularLocation>
        <location evidence="2">Cell membrane</location>
        <topology evidence="2">Peripheral membrane protein</topology>
        <orientation evidence="2">Cytoplasmic side</orientation>
    </subcellularLocation>
</comment>
<comment type="caution">
    <text evidence="13">The sequence shown here is derived from an EMBL/GenBank/DDBJ whole genome shotgun (WGS) entry which is preliminary data.</text>
</comment>
<name>A0A1F5YD28_9BACT</name>
<dbReference type="Pfam" id="PF14841">
    <property type="entry name" value="FliG_M"/>
    <property type="match status" value="1"/>
</dbReference>
<evidence type="ECO:0000256" key="6">
    <source>
        <dbReference type="ARBA" id="ARBA00022500"/>
    </source>
</evidence>
<evidence type="ECO:0000256" key="3">
    <source>
        <dbReference type="ARBA" id="ARBA00010299"/>
    </source>
</evidence>
<evidence type="ECO:0000313" key="13">
    <source>
        <dbReference type="EMBL" id="OGF98054.1"/>
    </source>
</evidence>
<dbReference type="Proteomes" id="UP000176992">
    <property type="component" value="Unassembled WGS sequence"/>
</dbReference>
<evidence type="ECO:0000256" key="7">
    <source>
        <dbReference type="ARBA" id="ARBA00022779"/>
    </source>
</evidence>
<feature type="domain" description="Flagellar motor switch protein FliG C-terminal" evidence="10">
    <location>
        <begin position="222"/>
        <end position="328"/>
    </location>
</feature>
<reference evidence="13 14" key="1">
    <citation type="journal article" date="2016" name="Nat. Commun.">
        <title>Thousands of microbial genomes shed light on interconnected biogeochemical processes in an aquifer system.</title>
        <authorList>
            <person name="Anantharaman K."/>
            <person name="Brown C.T."/>
            <person name="Hug L.A."/>
            <person name="Sharon I."/>
            <person name="Castelle C.J."/>
            <person name="Probst A.J."/>
            <person name="Thomas B.C."/>
            <person name="Singh A."/>
            <person name="Wilkins M.J."/>
            <person name="Karaoz U."/>
            <person name="Brodie E.L."/>
            <person name="Williams K.H."/>
            <person name="Hubbard S.S."/>
            <person name="Banfield J.F."/>
        </authorList>
    </citation>
    <scope>NUCLEOTIDE SEQUENCE [LARGE SCALE GENOMIC DNA]</scope>
</reference>
<dbReference type="InterPro" id="IPR011002">
    <property type="entry name" value="FliG_a-hlx"/>
</dbReference>
<accession>A0A1F5YD28</accession>
<comment type="similarity">
    <text evidence="3">Belongs to the FliG family.</text>
</comment>
<feature type="domain" description="Flagellar motor switch protein FliG N-terminal" evidence="12">
    <location>
        <begin position="9"/>
        <end position="111"/>
    </location>
</feature>
<keyword evidence="5" id="KW-1003">Cell membrane</keyword>
<dbReference type="PANTHER" id="PTHR30534">
    <property type="entry name" value="FLAGELLAR MOTOR SWITCH PROTEIN FLIG"/>
    <property type="match status" value="1"/>
</dbReference>
<dbReference type="GO" id="GO:0009425">
    <property type="term" value="C:bacterial-type flagellum basal body"/>
    <property type="evidence" value="ECO:0007669"/>
    <property type="project" value="UniProtKB-SubCell"/>
</dbReference>
<dbReference type="EMBL" id="MFIV01000177">
    <property type="protein sequence ID" value="OGF98054.1"/>
    <property type="molecule type" value="Genomic_DNA"/>
</dbReference>
<evidence type="ECO:0000256" key="1">
    <source>
        <dbReference type="ARBA" id="ARBA00004117"/>
    </source>
</evidence>
<dbReference type="Gene3D" id="1.10.220.30">
    <property type="match status" value="3"/>
</dbReference>
<organism evidence="13 14">
    <name type="scientific">Candidatus Glassbacteria bacterium GWA2_58_10</name>
    <dbReference type="NCBI Taxonomy" id="1817865"/>
    <lineage>
        <taxon>Bacteria</taxon>
        <taxon>Candidatus Glassiibacteriota</taxon>
    </lineage>
</organism>
<dbReference type="GO" id="GO:0003774">
    <property type="term" value="F:cytoskeletal motor activity"/>
    <property type="evidence" value="ECO:0007669"/>
    <property type="project" value="InterPro"/>
</dbReference>
<protein>
    <recommendedName>
        <fullName evidence="4">Flagellar motor switch protein FliG</fullName>
    </recommendedName>
</protein>
<dbReference type="SUPFAM" id="SSF48029">
    <property type="entry name" value="FliG"/>
    <property type="match status" value="2"/>
</dbReference>
<evidence type="ECO:0000313" key="14">
    <source>
        <dbReference type="Proteomes" id="UP000176992"/>
    </source>
</evidence>
<keyword evidence="13" id="KW-0966">Cell projection</keyword>
<evidence type="ECO:0000256" key="4">
    <source>
        <dbReference type="ARBA" id="ARBA00021870"/>
    </source>
</evidence>
<dbReference type="GO" id="GO:0006935">
    <property type="term" value="P:chemotaxis"/>
    <property type="evidence" value="ECO:0007669"/>
    <property type="project" value="UniProtKB-KW"/>
</dbReference>
<evidence type="ECO:0000259" key="11">
    <source>
        <dbReference type="Pfam" id="PF14841"/>
    </source>
</evidence>